<dbReference type="OrthoDB" id="9794300at2"/>
<accession>A0A3A5KGF1</accession>
<dbReference type="Proteomes" id="UP000272706">
    <property type="component" value="Unassembled WGS sequence"/>
</dbReference>
<dbReference type="AlphaFoldDB" id="A0A3A5KGF1"/>
<protein>
    <submittedName>
        <fullName evidence="4">NmrA/HSCARG family protein</fullName>
    </submittedName>
</protein>
<evidence type="ECO:0000256" key="2">
    <source>
        <dbReference type="ARBA" id="ARBA00022857"/>
    </source>
</evidence>
<dbReference type="InterPro" id="IPR051164">
    <property type="entry name" value="NmrA-like_oxidored"/>
</dbReference>
<keyword evidence="2" id="KW-0521">NADP</keyword>
<dbReference type="EMBL" id="QZWZ01000022">
    <property type="protein sequence ID" value="RJT33424.1"/>
    <property type="molecule type" value="Genomic_DNA"/>
</dbReference>
<sequence>MTSKRSILVTGATGQQGGAVARALLSRGHRVKALTRRSDSEAARQLASAGAEVVAGDLADTASVVRAAGDVETMFLMGNSYEAGMEEETRQGMIAADAAKAAGVGHLIYSSVADADKKTGIPHFESKYLVEQHIVGLGVPYTISAPVAFMENVVAPWSLGALSQGIHAFAMPPKRVLQLVTLLDIGAFVAALVERRERVFGKRFDFAGDELSGEEQAKILSQATGRPISYQEIPIAAARQQSEDAALMFEWFDRVGYDVDIAALRKEFPEVRWHNFADWAREFDWSALGQATPAA</sequence>
<dbReference type="Pfam" id="PF05368">
    <property type="entry name" value="NmrA"/>
    <property type="match status" value="1"/>
</dbReference>
<evidence type="ECO:0000313" key="4">
    <source>
        <dbReference type="EMBL" id="RJT33424.1"/>
    </source>
</evidence>
<comment type="similarity">
    <text evidence="1">Belongs to the NmrA-type oxidoreductase family.</text>
</comment>
<evidence type="ECO:0000313" key="5">
    <source>
        <dbReference type="Proteomes" id="UP000272706"/>
    </source>
</evidence>
<dbReference type="Gene3D" id="3.90.25.10">
    <property type="entry name" value="UDP-galactose 4-epimerase, domain 1"/>
    <property type="match status" value="1"/>
</dbReference>
<dbReference type="CDD" id="cd05251">
    <property type="entry name" value="NmrA_like_SDR_a"/>
    <property type="match status" value="1"/>
</dbReference>
<evidence type="ECO:0000259" key="3">
    <source>
        <dbReference type="Pfam" id="PF05368"/>
    </source>
</evidence>
<reference evidence="4 5" key="1">
    <citation type="submission" date="2018-09" db="EMBL/GenBank/DDBJ databases">
        <title>Mesorhizobium carmichaelinearum sp. nov. isolated from Carmichaelinea spp. root nodules in New Zealand.</title>
        <authorList>
            <person name="De Meyer S.E."/>
        </authorList>
    </citation>
    <scope>NUCLEOTIDE SEQUENCE [LARGE SCALE GENOMIC DNA]</scope>
    <source>
        <strain evidence="4 5">ICMP19557</strain>
    </source>
</reference>
<dbReference type="PANTHER" id="PTHR42748:SF7">
    <property type="entry name" value="NMRA LIKE REDOX SENSOR 1-RELATED"/>
    <property type="match status" value="1"/>
</dbReference>
<gene>
    <name evidence="4" type="ORF">D3227_24590</name>
</gene>
<name>A0A3A5KGF1_9HYPH</name>
<feature type="domain" description="NmrA-like" evidence="3">
    <location>
        <begin position="4"/>
        <end position="260"/>
    </location>
</feature>
<dbReference type="PANTHER" id="PTHR42748">
    <property type="entry name" value="NITROGEN METABOLITE REPRESSION PROTEIN NMRA FAMILY MEMBER"/>
    <property type="match status" value="1"/>
</dbReference>
<keyword evidence="5" id="KW-1185">Reference proteome</keyword>
<organism evidence="4 5">
    <name type="scientific">Mesorhizobium waimense</name>
    <dbReference type="NCBI Taxonomy" id="1300307"/>
    <lineage>
        <taxon>Bacteria</taxon>
        <taxon>Pseudomonadati</taxon>
        <taxon>Pseudomonadota</taxon>
        <taxon>Alphaproteobacteria</taxon>
        <taxon>Hyphomicrobiales</taxon>
        <taxon>Phyllobacteriaceae</taxon>
        <taxon>Mesorhizobium</taxon>
    </lineage>
</organism>
<evidence type="ECO:0000256" key="1">
    <source>
        <dbReference type="ARBA" id="ARBA00006328"/>
    </source>
</evidence>
<proteinExistence type="inferred from homology"/>
<dbReference type="Gene3D" id="3.40.50.720">
    <property type="entry name" value="NAD(P)-binding Rossmann-like Domain"/>
    <property type="match status" value="1"/>
</dbReference>
<dbReference type="InterPro" id="IPR008030">
    <property type="entry name" value="NmrA-like"/>
</dbReference>
<dbReference type="SUPFAM" id="SSF51735">
    <property type="entry name" value="NAD(P)-binding Rossmann-fold domains"/>
    <property type="match status" value="1"/>
</dbReference>
<comment type="caution">
    <text evidence="4">The sequence shown here is derived from an EMBL/GenBank/DDBJ whole genome shotgun (WGS) entry which is preliminary data.</text>
</comment>
<dbReference type="RefSeq" id="WP_120016875.1">
    <property type="nucleotide sequence ID" value="NZ_QZWZ01000022.1"/>
</dbReference>
<dbReference type="InterPro" id="IPR036291">
    <property type="entry name" value="NAD(P)-bd_dom_sf"/>
</dbReference>